<gene>
    <name evidence="7" type="ORF">JCM21531_2233</name>
</gene>
<comment type="similarity">
    <text evidence="2">Belongs to the guanylate kinase family.</text>
</comment>
<evidence type="ECO:0000256" key="1">
    <source>
        <dbReference type="ARBA" id="ARBA00003531"/>
    </source>
</evidence>
<dbReference type="InterPro" id="IPR008144">
    <property type="entry name" value="Guanylate_kin-like_dom"/>
</dbReference>
<evidence type="ECO:0000313" key="8">
    <source>
        <dbReference type="Proteomes" id="UP000019109"/>
    </source>
</evidence>
<evidence type="ECO:0000313" key="7">
    <source>
        <dbReference type="EMBL" id="GAE88760.1"/>
    </source>
</evidence>
<dbReference type="Pfam" id="PF00625">
    <property type="entry name" value="Guanylate_kin"/>
    <property type="match status" value="1"/>
</dbReference>
<dbReference type="AlphaFoldDB" id="W4V5Q1"/>
<dbReference type="PANTHER" id="PTHR23117">
    <property type="entry name" value="GUANYLATE KINASE-RELATED"/>
    <property type="match status" value="1"/>
</dbReference>
<keyword evidence="8" id="KW-1185">Reference proteome</keyword>
<comment type="catalytic activity">
    <reaction evidence="5">
        <text>GMP + ATP = GDP + ADP</text>
        <dbReference type="Rhea" id="RHEA:20780"/>
        <dbReference type="ChEBI" id="CHEBI:30616"/>
        <dbReference type="ChEBI" id="CHEBI:58115"/>
        <dbReference type="ChEBI" id="CHEBI:58189"/>
        <dbReference type="ChEBI" id="CHEBI:456216"/>
        <dbReference type="EC" id="2.7.4.8"/>
    </reaction>
</comment>
<comment type="caution">
    <text evidence="7">The sequence shown here is derived from an EMBL/GenBank/DDBJ whole genome shotgun (WGS) entry which is preliminary data.</text>
</comment>
<protein>
    <submittedName>
        <fullName evidence="7">Guanylate kinase</fullName>
    </submittedName>
</protein>
<dbReference type="PANTHER" id="PTHR23117:SF13">
    <property type="entry name" value="GUANYLATE KINASE"/>
    <property type="match status" value="1"/>
</dbReference>
<sequence>MIENDELFEWVEYCDNFYGTPKKYVEDTVKEGYDCLLEIEVEGAAKVMEAYPECVSVFILPPHLKNCEEGLKKEVPKILKW</sequence>
<dbReference type="Proteomes" id="UP000019109">
    <property type="component" value="Unassembled WGS sequence"/>
</dbReference>
<dbReference type="GO" id="GO:0005829">
    <property type="term" value="C:cytosol"/>
    <property type="evidence" value="ECO:0007669"/>
    <property type="project" value="TreeGrafter"/>
</dbReference>
<dbReference type="Gene3D" id="3.40.50.300">
    <property type="entry name" value="P-loop containing nucleotide triphosphate hydrolases"/>
    <property type="match status" value="1"/>
</dbReference>
<reference evidence="7" key="1">
    <citation type="journal article" date="2014" name="Genome Announc.">
        <title>Draft Genome Sequence of Clostridium straminisolvens Strain JCM 21531T, Isolated from a Cellulose-Degrading Bacterial Community.</title>
        <authorList>
            <person name="Yuki M."/>
            <person name="Oshima K."/>
            <person name="Suda W."/>
            <person name="Sakamoto M."/>
            <person name="Kitamura K."/>
            <person name="Iida T."/>
            <person name="Hattori M."/>
            <person name="Ohkuma M."/>
        </authorList>
    </citation>
    <scope>NUCLEOTIDE SEQUENCE [LARGE SCALE GENOMIC DNA]</scope>
    <source>
        <strain evidence="7">JCM 21531</strain>
    </source>
</reference>
<name>W4V5Q1_9FIRM</name>
<dbReference type="EMBL" id="BAVR01000024">
    <property type="protein sequence ID" value="GAE88760.1"/>
    <property type="molecule type" value="Genomic_DNA"/>
</dbReference>
<dbReference type="PROSITE" id="PS50052">
    <property type="entry name" value="GUANYLATE_KINASE_2"/>
    <property type="match status" value="1"/>
</dbReference>
<accession>W4V5Q1</accession>
<evidence type="ECO:0000256" key="2">
    <source>
        <dbReference type="ARBA" id="ARBA00005790"/>
    </source>
</evidence>
<feature type="domain" description="Guanylate kinase-like" evidence="6">
    <location>
        <begin position="1"/>
        <end position="81"/>
    </location>
</feature>
<evidence type="ECO:0000256" key="3">
    <source>
        <dbReference type="ARBA" id="ARBA00022679"/>
    </source>
</evidence>
<evidence type="ECO:0000256" key="4">
    <source>
        <dbReference type="ARBA" id="ARBA00022777"/>
    </source>
</evidence>
<keyword evidence="3" id="KW-0808">Transferase</keyword>
<dbReference type="SUPFAM" id="SSF52540">
    <property type="entry name" value="P-loop containing nucleoside triphosphate hydrolases"/>
    <property type="match status" value="1"/>
</dbReference>
<dbReference type="InterPro" id="IPR008145">
    <property type="entry name" value="GK/Ca_channel_bsu"/>
</dbReference>
<evidence type="ECO:0000259" key="6">
    <source>
        <dbReference type="PROSITE" id="PS50052"/>
    </source>
</evidence>
<organism evidence="7 8">
    <name type="scientific">Acetivibrio straminisolvens JCM 21531</name>
    <dbReference type="NCBI Taxonomy" id="1294263"/>
    <lineage>
        <taxon>Bacteria</taxon>
        <taxon>Bacillati</taxon>
        <taxon>Bacillota</taxon>
        <taxon>Clostridia</taxon>
        <taxon>Eubacteriales</taxon>
        <taxon>Oscillospiraceae</taxon>
        <taxon>Acetivibrio</taxon>
    </lineage>
</organism>
<keyword evidence="4 7" id="KW-0418">Kinase</keyword>
<comment type="function">
    <text evidence="1">Essential for recycling GMP and indirectly, cGMP.</text>
</comment>
<dbReference type="STRING" id="1294263.JCM21531_2233"/>
<evidence type="ECO:0000256" key="5">
    <source>
        <dbReference type="ARBA" id="ARBA00048594"/>
    </source>
</evidence>
<proteinExistence type="inferred from homology"/>
<dbReference type="GO" id="GO:0004385">
    <property type="term" value="F:GMP kinase activity"/>
    <property type="evidence" value="ECO:0007669"/>
    <property type="project" value="UniProtKB-EC"/>
</dbReference>
<dbReference type="InterPro" id="IPR027417">
    <property type="entry name" value="P-loop_NTPase"/>
</dbReference>